<feature type="compositionally biased region" description="Basic and acidic residues" evidence="1">
    <location>
        <begin position="33"/>
        <end position="51"/>
    </location>
</feature>
<dbReference type="EMBL" id="BAFB01000138">
    <property type="protein sequence ID" value="GAB35092.1"/>
    <property type="molecule type" value="Genomic_DNA"/>
</dbReference>
<comment type="caution">
    <text evidence="2">The sequence shown here is derived from an EMBL/GenBank/DDBJ whole genome shotgun (WGS) entry which is preliminary data.</text>
</comment>
<evidence type="ECO:0000313" key="3">
    <source>
        <dbReference type="Proteomes" id="UP000005038"/>
    </source>
</evidence>
<reference evidence="2" key="1">
    <citation type="submission" date="2012-02" db="EMBL/GenBank/DDBJ databases">
        <title>Whole genome shotgun sequence of Gordonia otitidis NBRC 100426.</title>
        <authorList>
            <person name="Yoshida I."/>
            <person name="Hosoyama A."/>
            <person name="Tsuchikane K."/>
            <person name="Katsumata H."/>
            <person name="Yamazaki S."/>
            <person name="Fujita N."/>
        </authorList>
    </citation>
    <scope>NUCLEOTIDE SEQUENCE [LARGE SCALE GENOMIC DNA]</scope>
    <source>
        <strain evidence="2">NBRC 100426</strain>
    </source>
</reference>
<dbReference type="Proteomes" id="UP000005038">
    <property type="component" value="Unassembled WGS sequence"/>
</dbReference>
<proteinExistence type="predicted"/>
<organism evidence="2 3">
    <name type="scientific">Gordonia otitidis (strain DSM 44809 / CCUG 52243 / JCM 12355 / NBRC 100426 / IFM 10032)</name>
    <dbReference type="NCBI Taxonomy" id="1108044"/>
    <lineage>
        <taxon>Bacteria</taxon>
        <taxon>Bacillati</taxon>
        <taxon>Actinomycetota</taxon>
        <taxon>Actinomycetes</taxon>
        <taxon>Mycobacteriales</taxon>
        <taxon>Gordoniaceae</taxon>
        <taxon>Gordonia</taxon>
    </lineage>
</organism>
<gene>
    <name evidence="2" type="ORF">GOOTI_138_00050</name>
</gene>
<name>H5TNN4_GORO1</name>
<accession>H5TNN4</accession>
<protein>
    <submittedName>
        <fullName evidence="2">Uncharacterized protein</fullName>
    </submittedName>
</protein>
<dbReference type="STRING" id="1108044.GOOTI_138_00050"/>
<keyword evidence="3" id="KW-1185">Reference proteome</keyword>
<sequence>MRWQFSMHSASVTGRVDDRDVCQSCTRQLVARKRDVGDGRRQRKRGVDVKHGAIGGQMGTADPRHQNREPERFGTQRLADGFPGLIEEEGDLSPQRFLLQGEVVDPDIGAGTANGQAPLRRIEGSGHGDPFQGGQCVE</sequence>
<feature type="region of interest" description="Disordered" evidence="1">
    <location>
        <begin position="106"/>
        <end position="138"/>
    </location>
</feature>
<feature type="region of interest" description="Disordered" evidence="1">
    <location>
        <begin position="33"/>
        <end position="75"/>
    </location>
</feature>
<evidence type="ECO:0000256" key="1">
    <source>
        <dbReference type="SAM" id="MobiDB-lite"/>
    </source>
</evidence>
<feature type="compositionally biased region" description="Basic and acidic residues" evidence="1">
    <location>
        <begin position="62"/>
        <end position="74"/>
    </location>
</feature>
<dbReference type="AlphaFoldDB" id="H5TNN4"/>
<evidence type="ECO:0000313" key="2">
    <source>
        <dbReference type="EMBL" id="GAB35092.1"/>
    </source>
</evidence>